<evidence type="ECO:0000313" key="7">
    <source>
        <dbReference type="Proteomes" id="UP001410795"/>
    </source>
</evidence>
<dbReference type="PANTHER" id="PTHR11941:SF54">
    <property type="entry name" value="ENOYL-COA HYDRATASE, MITOCHONDRIAL"/>
    <property type="match status" value="1"/>
</dbReference>
<protein>
    <submittedName>
        <fullName evidence="6">Enoyl-CoA hydratase</fullName>
    </submittedName>
</protein>
<dbReference type="InterPro" id="IPR001753">
    <property type="entry name" value="Enoyl-CoA_hydra/iso"/>
</dbReference>
<keyword evidence="7" id="KW-1185">Reference proteome</keyword>
<evidence type="ECO:0000256" key="2">
    <source>
        <dbReference type="ARBA" id="ARBA00023239"/>
    </source>
</evidence>
<dbReference type="Gene3D" id="3.90.226.10">
    <property type="entry name" value="2-enoyl-CoA Hydratase, Chain A, domain 1"/>
    <property type="match status" value="1"/>
</dbReference>
<dbReference type="RefSeq" id="WP_221858093.1">
    <property type="nucleotide sequence ID" value="NZ_BAAAYV010000025.1"/>
</dbReference>
<comment type="caution">
    <text evidence="6">The sequence shown here is derived from an EMBL/GenBank/DDBJ whole genome shotgun (WGS) entry which is preliminary data.</text>
</comment>
<keyword evidence="2" id="KW-0456">Lyase</keyword>
<evidence type="ECO:0000313" key="6">
    <source>
        <dbReference type="EMBL" id="GAA3668460.1"/>
    </source>
</evidence>
<dbReference type="Gene3D" id="1.10.12.10">
    <property type="entry name" value="Lyase 2-enoyl-coa Hydratase, Chain A, domain 2"/>
    <property type="match status" value="1"/>
</dbReference>
<evidence type="ECO:0000256" key="3">
    <source>
        <dbReference type="ARBA" id="ARBA00023709"/>
    </source>
</evidence>
<dbReference type="PROSITE" id="PS00166">
    <property type="entry name" value="ENOYL_COA_HYDRATASE"/>
    <property type="match status" value="1"/>
</dbReference>
<evidence type="ECO:0000256" key="1">
    <source>
        <dbReference type="ARBA" id="ARBA00005254"/>
    </source>
</evidence>
<evidence type="ECO:0000256" key="5">
    <source>
        <dbReference type="RuleBase" id="RU003707"/>
    </source>
</evidence>
<gene>
    <name evidence="6" type="ORF">GCM10022202_33130</name>
</gene>
<dbReference type="Pfam" id="PF00378">
    <property type="entry name" value="ECH_1"/>
    <property type="match status" value="1"/>
</dbReference>
<comment type="catalytic activity">
    <reaction evidence="3">
        <text>a (3S)-3-hydroxyacyl-CoA = a (2E)-enoyl-CoA + H2O</text>
        <dbReference type="Rhea" id="RHEA:16105"/>
        <dbReference type="ChEBI" id="CHEBI:15377"/>
        <dbReference type="ChEBI" id="CHEBI:57318"/>
        <dbReference type="ChEBI" id="CHEBI:58856"/>
        <dbReference type="EC" id="4.2.1.17"/>
    </reaction>
</comment>
<dbReference type="InterPro" id="IPR018376">
    <property type="entry name" value="Enoyl-CoA_hyd/isom_CS"/>
</dbReference>
<name>A0ABP7BU94_9MICO</name>
<dbReference type="InterPro" id="IPR014748">
    <property type="entry name" value="Enoyl-CoA_hydra_C"/>
</dbReference>
<dbReference type="EMBL" id="BAAAYV010000025">
    <property type="protein sequence ID" value="GAA3668460.1"/>
    <property type="molecule type" value="Genomic_DNA"/>
</dbReference>
<dbReference type="PANTHER" id="PTHR11941">
    <property type="entry name" value="ENOYL-COA HYDRATASE-RELATED"/>
    <property type="match status" value="1"/>
</dbReference>
<comment type="similarity">
    <text evidence="1 5">Belongs to the enoyl-CoA hydratase/isomerase family.</text>
</comment>
<evidence type="ECO:0000256" key="4">
    <source>
        <dbReference type="ARBA" id="ARBA00023717"/>
    </source>
</evidence>
<dbReference type="SUPFAM" id="SSF52096">
    <property type="entry name" value="ClpP/crotonase"/>
    <property type="match status" value="1"/>
</dbReference>
<dbReference type="CDD" id="cd06558">
    <property type="entry name" value="crotonase-like"/>
    <property type="match status" value="1"/>
</dbReference>
<comment type="catalytic activity">
    <reaction evidence="4">
        <text>a 4-saturated-(3S)-3-hydroxyacyl-CoA = a (3E)-enoyl-CoA + H2O</text>
        <dbReference type="Rhea" id="RHEA:20724"/>
        <dbReference type="ChEBI" id="CHEBI:15377"/>
        <dbReference type="ChEBI" id="CHEBI:58521"/>
        <dbReference type="ChEBI" id="CHEBI:137480"/>
        <dbReference type="EC" id="4.2.1.17"/>
    </reaction>
</comment>
<proteinExistence type="inferred from homology"/>
<sequence length="255" mass="26683">MTVLLREDRGAITLLTLNRPDKRNALSRELLESLIDALRAIDRDGVSRAVVLRGDDRAFAAGADLGDLGKAGAIDLYTSGFSELWDDVAAIRTPIIAAVSGYALGGGLELALLCDIVIAAESARFGFPETGLGIIPGAGGTQRVVRAVGKAVAMDLLLTGRRMDADEALRSGLISRVTTSEDLLPTAIEAAERAAAAAPLAARMAKHAVLAAQETGLSAGVAHERALSALIAASNDRAEGMRAFRERRAPEFEGR</sequence>
<dbReference type="InterPro" id="IPR029045">
    <property type="entry name" value="ClpP/crotonase-like_dom_sf"/>
</dbReference>
<reference evidence="7" key="1">
    <citation type="journal article" date="2019" name="Int. J. Syst. Evol. Microbiol.">
        <title>The Global Catalogue of Microorganisms (GCM) 10K type strain sequencing project: providing services to taxonomists for standard genome sequencing and annotation.</title>
        <authorList>
            <consortium name="The Broad Institute Genomics Platform"/>
            <consortium name="The Broad Institute Genome Sequencing Center for Infectious Disease"/>
            <person name="Wu L."/>
            <person name="Ma J."/>
        </authorList>
    </citation>
    <scope>NUCLEOTIDE SEQUENCE [LARGE SCALE GENOMIC DNA]</scope>
    <source>
        <strain evidence="7">JCM 16546</strain>
    </source>
</reference>
<accession>A0ABP7BU94</accession>
<organism evidence="6 7">
    <name type="scientific">Microbacterium marinilacus</name>
    <dbReference type="NCBI Taxonomy" id="415209"/>
    <lineage>
        <taxon>Bacteria</taxon>
        <taxon>Bacillati</taxon>
        <taxon>Actinomycetota</taxon>
        <taxon>Actinomycetes</taxon>
        <taxon>Micrococcales</taxon>
        <taxon>Microbacteriaceae</taxon>
        <taxon>Microbacterium</taxon>
    </lineage>
</organism>
<dbReference type="Proteomes" id="UP001410795">
    <property type="component" value="Unassembled WGS sequence"/>
</dbReference>